<dbReference type="AlphaFoldDB" id="A0A498JBI6"/>
<evidence type="ECO:0000313" key="5">
    <source>
        <dbReference type="Proteomes" id="UP000290289"/>
    </source>
</evidence>
<feature type="transmembrane region" description="Helical" evidence="2">
    <location>
        <begin position="20"/>
        <end position="42"/>
    </location>
</feature>
<keyword evidence="1" id="KW-0479">Metal-binding</keyword>
<accession>A0A498JBI6</accession>
<evidence type="ECO:0000313" key="4">
    <source>
        <dbReference type="EMBL" id="RXH92147.1"/>
    </source>
</evidence>
<keyword evidence="2" id="KW-0812">Transmembrane</keyword>
<feature type="transmembrane region" description="Helical" evidence="2">
    <location>
        <begin position="54"/>
        <end position="73"/>
    </location>
</feature>
<dbReference type="EMBL" id="RDQH01000334">
    <property type="protein sequence ID" value="RXH92147.1"/>
    <property type="molecule type" value="Genomic_DNA"/>
</dbReference>
<dbReference type="InterPro" id="IPR013083">
    <property type="entry name" value="Znf_RING/FYVE/PHD"/>
</dbReference>
<dbReference type="PANTHER" id="PTHR47258:SF3">
    <property type="entry name" value="F21J9.24-RELATED"/>
    <property type="match status" value="1"/>
</dbReference>
<sequence>MLLPSLSTPPPFLKGFQKELMSLMMSGGNLGVSAFPEAVDYFAYLYPGASVDRIFSIVYLAVGLFCLLLIIFYSHKSKAYVRINVGFGLFVVSLLVVPLMDVFYIKGRVRSILRRFAVAIAMALLKNMARSVLQVMGVNINSHTFDENPDDGCPEEMSRGRRISITQFKSFCMNNGKTECCVCLCGFEAEQEMSELSCKNFFHKSCLEKWFDHNNSTTCHLYRSTN</sequence>
<keyword evidence="5" id="KW-1185">Reference proteome</keyword>
<dbReference type="PROSITE" id="PS50089">
    <property type="entry name" value="ZF_RING_2"/>
    <property type="match status" value="1"/>
</dbReference>
<dbReference type="Gene3D" id="3.30.40.10">
    <property type="entry name" value="Zinc/RING finger domain, C3HC4 (zinc finger)"/>
    <property type="match status" value="1"/>
</dbReference>
<dbReference type="Proteomes" id="UP000290289">
    <property type="component" value="Chromosome 8"/>
</dbReference>
<dbReference type="PANTHER" id="PTHR47258">
    <property type="match status" value="1"/>
</dbReference>
<evidence type="ECO:0000256" key="1">
    <source>
        <dbReference type="PROSITE-ProRule" id="PRU00175"/>
    </source>
</evidence>
<name>A0A498JBI6_MALDO</name>
<comment type="caution">
    <text evidence="4">The sequence shown here is derived from an EMBL/GenBank/DDBJ whole genome shotgun (WGS) entry which is preliminary data.</text>
</comment>
<keyword evidence="2" id="KW-0472">Membrane</keyword>
<gene>
    <name evidence="4" type="ORF">DVH24_021170</name>
</gene>
<dbReference type="InterPro" id="IPR001841">
    <property type="entry name" value="Znf_RING"/>
</dbReference>
<protein>
    <recommendedName>
        <fullName evidence="3">RING-type domain-containing protein</fullName>
    </recommendedName>
</protein>
<feature type="domain" description="RING-type" evidence="3">
    <location>
        <begin position="180"/>
        <end position="223"/>
    </location>
</feature>
<evidence type="ECO:0000256" key="2">
    <source>
        <dbReference type="SAM" id="Phobius"/>
    </source>
</evidence>
<organism evidence="4 5">
    <name type="scientific">Malus domestica</name>
    <name type="common">Apple</name>
    <name type="synonym">Pyrus malus</name>
    <dbReference type="NCBI Taxonomy" id="3750"/>
    <lineage>
        <taxon>Eukaryota</taxon>
        <taxon>Viridiplantae</taxon>
        <taxon>Streptophyta</taxon>
        <taxon>Embryophyta</taxon>
        <taxon>Tracheophyta</taxon>
        <taxon>Spermatophyta</taxon>
        <taxon>Magnoliopsida</taxon>
        <taxon>eudicotyledons</taxon>
        <taxon>Gunneridae</taxon>
        <taxon>Pentapetalae</taxon>
        <taxon>rosids</taxon>
        <taxon>fabids</taxon>
        <taxon>Rosales</taxon>
        <taxon>Rosaceae</taxon>
        <taxon>Amygdaloideae</taxon>
        <taxon>Maleae</taxon>
        <taxon>Malus</taxon>
    </lineage>
</organism>
<proteinExistence type="predicted"/>
<dbReference type="SUPFAM" id="SSF57850">
    <property type="entry name" value="RING/U-box"/>
    <property type="match status" value="1"/>
</dbReference>
<dbReference type="InterPro" id="IPR044249">
    <property type="entry name" value="XERICO-like"/>
</dbReference>
<feature type="transmembrane region" description="Helical" evidence="2">
    <location>
        <begin position="85"/>
        <end position="105"/>
    </location>
</feature>
<dbReference type="GO" id="GO:0008270">
    <property type="term" value="F:zinc ion binding"/>
    <property type="evidence" value="ECO:0007669"/>
    <property type="project" value="UniProtKB-KW"/>
</dbReference>
<reference evidence="4 5" key="1">
    <citation type="submission" date="2018-10" db="EMBL/GenBank/DDBJ databases">
        <title>A high-quality apple genome assembly.</title>
        <authorList>
            <person name="Hu J."/>
        </authorList>
    </citation>
    <scope>NUCLEOTIDE SEQUENCE [LARGE SCALE GENOMIC DNA]</scope>
    <source>
        <strain evidence="5">cv. HFTH1</strain>
        <tissue evidence="4">Young leaf</tissue>
    </source>
</reference>
<evidence type="ECO:0000259" key="3">
    <source>
        <dbReference type="PROSITE" id="PS50089"/>
    </source>
</evidence>
<dbReference type="Pfam" id="PF13639">
    <property type="entry name" value="zf-RING_2"/>
    <property type="match status" value="1"/>
</dbReference>
<keyword evidence="2" id="KW-1133">Transmembrane helix</keyword>
<keyword evidence="1" id="KW-0862">Zinc</keyword>
<keyword evidence="1" id="KW-0863">Zinc-finger</keyword>